<protein>
    <recommendedName>
        <fullName evidence="2">Cyclic nucleotide-binding domain-containing protein</fullName>
    </recommendedName>
</protein>
<evidence type="ECO:0000256" key="1">
    <source>
        <dbReference type="SAM" id="Phobius"/>
    </source>
</evidence>
<evidence type="ECO:0000259" key="2">
    <source>
        <dbReference type="PROSITE" id="PS50042"/>
    </source>
</evidence>
<gene>
    <name evidence="3" type="ORF">BSTOLATCC_MIC51046</name>
</gene>
<comment type="caution">
    <text evidence="3">The sequence shown here is derived from an EMBL/GenBank/DDBJ whole genome shotgun (WGS) entry which is preliminary data.</text>
</comment>
<dbReference type="Pfam" id="PF00027">
    <property type="entry name" value="cNMP_binding"/>
    <property type="match status" value="1"/>
</dbReference>
<dbReference type="InterPro" id="IPR014710">
    <property type="entry name" value="RmlC-like_jellyroll"/>
</dbReference>
<accession>A0AAU9JXT4</accession>
<organism evidence="3 4">
    <name type="scientific">Blepharisma stoltei</name>
    <dbReference type="NCBI Taxonomy" id="1481888"/>
    <lineage>
        <taxon>Eukaryota</taxon>
        <taxon>Sar</taxon>
        <taxon>Alveolata</taxon>
        <taxon>Ciliophora</taxon>
        <taxon>Postciliodesmatophora</taxon>
        <taxon>Heterotrichea</taxon>
        <taxon>Heterotrichida</taxon>
        <taxon>Blepharismidae</taxon>
        <taxon>Blepharisma</taxon>
    </lineage>
</organism>
<reference evidence="3" key="1">
    <citation type="submission" date="2021-09" db="EMBL/GenBank/DDBJ databases">
        <authorList>
            <consortium name="AG Swart"/>
            <person name="Singh M."/>
            <person name="Singh A."/>
            <person name="Seah K."/>
            <person name="Emmerich C."/>
        </authorList>
    </citation>
    <scope>NUCLEOTIDE SEQUENCE</scope>
    <source>
        <strain evidence="3">ATCC30299</strain>
    </source>
</reference>
<feature type="transmembrane region" description="Helical" evidence="1">
    <location>
        <begin position="116"/>
        <end position="136"/>
    </location>
</feature>
<feature type="transmembrane region" description="Helical" evidence="1">
    <location>
        <begin position="274"/>
        <end position="291"/>
    </location>
</feature>
<dbReference type="CDD" id="cd00038">
    <property type="entry name" value="CAP_ED"/>
    <property type="match status" value="1"/>
</dbReference>
<dbReference type="SUPFAM" id="SSF51206">
    <property type="entry name" value="cAMP-binding domain-like"/>
    <property type="match status" value="1"/>
</dbReference>
<dbReference type="PANTHER" id="PTHR47823">
    <property type="entry name" value="ION_TRANS DOMAIN-CONTAINING PROTEIN"/>
    <property type="match status" value="1"/>
</dbReference>
<dbReference type="PANTHER" id="PTHR47823:SF9">
    <property type="entry name" value="CHROMOSOME UNDETERMINED SCAFFOLD_10, WHOLE GENOME SHOTGUN SEQUENCE"/>
    <property type="match status" value="1"/>
</dbReference>
<dbReference type="InterPro" id="IPR000595">
    <property type="entry name" value="cNMP-bd_dom"/>
</dbReference>
<sequence>MKRWLATAESLPTDQNDNFSEHSKLLMGNLYNTQPHKRHKLYSIATGMKPKFDHIKGIKRIINQQILKDSFKKPRFIIHNNTKWKVIFNTFIDFLLIYSIGSCLHFLAFTPPEGGTLVWDTIMQCIFGADLIFSFFTDYKDYCDNLIISHRSIAIRYLKSWFLVDLICLMPWRFINPDVEYIIRLLRFLKFSRILNLQYKFLSSLFKIIKFSKQGNDLNLIRFIFDVTWRLSQLLIIMLTFIYATACLFRGWYMKWDHNFDDVYLQHFSDSKKLLRTMYYISTTLLTIGFGDLLPVNLYEKGFMIVVIIIGIAAYSIIMATFNSTVSEFNEILSEPDHSAELNEWLVNLEQKHGDIPVELRAQIVCHFANYKEHNRLKDIAGKYWKAETYEDLIAIDHEYLQWLPRSIINSIINRLYSDVFFWFKEYLGQGNFKYDLAFHFQPRVFQPGELILQRGTKAHEVLFITKGKVNCKTFANGAPKVLLQFSSGRTVIGDYSCITKAPVSIDYVAAGEAPVQALAVPRKAFMLMLNEGYPEKKNDLLTKSLNREMKIGELLETIGNAEFDQEELKKQFRQSTIDINNERSPSKFSSSWLQTEDTEENKQEKLMKIILKNQKEIFRVVKSIKRKINKKIN</sequence>
<dbReference type="EMBL" id="CAJZBQ010000051">
    <property type="protein sequence ID" value="CAG9330456.1"/>
    <property type="molecule type" value="Genomic_DNA"/>
</dbReference>
<dbReference type="PROSITE" id="PS50042">
    <property type="entry name" value="CNMP_BINDING_3"/>
    <property type="match status" value="1"/>
</dbReference>
<dbReference type="Gene3D" id="2.60.120.10">
    <property type="entry name" value="Jelly Rolls"/>
    <property type="match status" value="1"/>
</dbReference>
<feature type="domain" description="Cyclic nucleotide-binding" evidence="2">
    <location>
        <begin position="436"/>
        <end position="530"/>
    </location>
</feature>
<keyword evidence="1" id="KW-0472">Membrane</keyword>
<keyword evidence="1" id="KW-0812">Transmembrane</keyword>
<dbReference type="SUPFAM" id="SSF81324">
    <property type="entry name" value="Voltage-gated potassium channels"/>
    <property type="match status" value="1"/>
</dbReference>
<feature type="transmembrane region" description="Helical" evidence="1">
    <location>
        <begin position="303"/>
        <end position="322"/>
    </location>
</feature>
<evidence type="ECO:0000313" key="3">
    <source>
        <dbReference type="EMBL" id="CAG9330456.1"/>
    </source>
</evidence>
<name>A0AAU9JXT4_9CILI</name>
<evidence type="ECO:0000313" key="4">
    <source>
        <dbReference type="Proteomes" id="UP001162131"/>
    </source>
</evidence>
<dbReference type="Pfam" id="PF07885">
    <property type="entry name" value="Ion_trans_2"/>
    <property type="match status" value="1"/>
</dbReference>
<feature type="transmembrane region" description="Helical" evidence="1">
    <location>
        <begin position="86"/>
        <end position="110"/>
    </location>
</feature>
<dbReference type="InterPro" id="IPR013099">
    <property type="entry name" value="K_chnl_dom"/>
</dbReference>
<feature type="transmembrane region" description="Helical" evidence="1">
    <location>
        <begin position="234"/>
        <end position="253"/>
    </location>
</feature>
<dbReference type="AlphaFoldDB" id="A0AAU9JXT4"/>
<dbReference type="Proteomes" id="UP001162131">
    <property type="component" value="Unassembled WGS sequence"/>
</dbReference>
<dbReference type="InterPro" id="IPR018490">
    <property type="entry name" value="cNMP-bd_dom_sf"/>
</dbReference>
<keyword evidence="1" id="KW-1133">Transmembrane helix</keyword>
<keyword evidence="4" id="KW-1185">Reference proteome</keyword>
<dbReference type="Gene3D" id="1.10.287.70">
    <property type="match status" value="1"/>
</dbReference>
<proteinExistence type="predicted"/>